<gene>
    <name evidence="12" type="ORF">CTAYLR_003137</name>
</gene>
<dbReference type="PRINTS" id="PR01333">
    <property type="entry name" value="2POREKCHANEL"/>
</dbReference>
<dbReference type="GO" id="GO:0030322">
    <property type="term" value="P:stabilization of membrane potential"/>
    <property type="evidence" value="ECO:0007669"/>
    <property type="project" value="TreeGrafter"/>
</dbReference>
<dbReference type="PANTHER" id="PTHR11003">
    <property type="entry name" value="POTASSIUM CHANNEL, SUBFAMILY K"/>
    <property type="match status" value="1"/>
</dbReference>
<dbReference type="Pfam" id="PF07885">
    <property type="entry name" value="Ion_trans_2"/>
    <property type="match status" value="2"/>
</dbReference>
<evidence type="ECO:0000256" key="7">
    <source>
        <dbReference type="ARBA" id="ARBA00023303"/>
    </source>
</evidence>
<organism evidence="12 13">
    <name type="scientific">Chrysophaeum taylorii</name>
    <dbReference type="NCBI Taxonomy" id="2483200"/>
    <lineage>
        <taxon>Eukaryota</taxon>
        <taxon>Sar</taxon>
        <taxon>Stramenopiles</taxon>
        <taxon>Ochrophyta</taxon>
        <taxon>Pelagophyceae</taxon>
        <taxon>Pelagomonadales</taxon>
        <taxon>Pelagomonadaceae</taxon>
        <taxon>Chrysophaeum</taxon>
    </lineage>
</organism>
<keyword evidence="2 8" id="KW-0813">Transport</keyword>
<dbReference type="PROSITE" id="PS00018">
    <property type="entry name" value="EF_HAND_1"/>
    <property type="match status" value="1"/>
</dbReference>
<dbReference type="AlphaFoldDB" id="A0AAD7UQ28"/>
<dbReference type="GO" id="GO:0005886">
    <property type="term" value="C:plasma membrane"/>
    <property type="evidence" value="ECO:0007669"/>
    <property type="project" value="TreeGrafter"/>
</dbReference>
<evidence type="ECO:0000256" key="5">
    <source>
        <dbReference type="ARBA" id="ARBA00023065"/>
    </source>
</evidence>
<evidence type="ECO:0000256" key="1">
    <source>
        <dbReference type="ARBA" id="ARBA00004141"/>
    </source>
</evidence>
<evidence type="ECO:0000313" key="12">
    <source>
        <dbReference type="EMBL" id="KAJ8613652.1"/>
    </source>
</evidence>
<keyword evidence="4 10" id="KW-1133">Transmembrane helix</keyword>
<feature type="transmembrane region" description="Helical" evidence="10">
    <location>
        <begin position="226"/>
        <end position="248"/>
    </location>
</feature>
<dbReference type="SUPFAM" id="SSF81324">
    <property type="entry name" value="Voltage-gated potassium channels"/>
    <property type="match status" value="2"/>
</dbReference>
<reference evidence="12" key="1">
    <citation type="submission" date="2023-01" db="EMBL/GenBank/DDBJ databases">
        <title>Metagenome sequencing of chrysophaentin producing Chrysophaeum taylorii.</title>
        <authorList>
            <person name="Davison J."/>
            <person name="Bewley C."/>
        </authorList>
    </citation>
    <scope>NUCLEOTIDE SEQUENCE</scope>
    <source>
        <strain evidence="12">NIES-1699</strain>
    </source>
</reference>
<protein>
    <recommendedName>
        <fullName evidence="11">Potassium channel domain-containing protein</fullName>
    </recommendedName>
</protein>
<dbReference type="EMBL" id="JAQMWT010000024">
    <property type="protein sequence ID" value="KAJ8613652.1"/>
    <property type="molecule type" value="Genomic_DNA"/>
</dbReference>
<feature type="compositionally biased region" description="Basic and acidic residues" evidence="9">
    <location>
        <begin position="18"/>
        <end position="34"/>
    </location>
</feature>
<evidence type="ECO:0000313" key="13">
    <source>
        <dbReference type="Proteomes" id="UP001230188"/>
    </source>
</evidence>
<sequence>MLLLPCCESGAESSSDLEATRTSDDTSQGRRESLRPTITRQRKFRLQKERERVLSLALEESHNVSNEFWSSVREHPPAHWPKVVAVVTYYALGCAFFCLHERFSVLETCYWLTVTVTTVGYGDVAPTSDAGRVVGIIFIFVGLVVIFPIMCATGIQLIESFFPKHRVVDSVGLLLLPLAVVFLFFWVQEVRYGQWSHVDAVWWSVSTVTTVGFGDLEFSNAVRCQIFLTAFIPASVVAVSAAITNLASARETLRARKKEAALLKRFDSGLLNALDDNQDGNVDKTEYALGMLRAMALVDPKRLERYYDNFAELQQKQQRQKPLIVADDDDDDDVP</sequence>
<evidence type="ECO:0000256" key="3">
    <source>
        <dbReference type="ARBA" id="ARBA00022692"/>
    </source>
</evidence>
<dbReference type="PANTHER" id="PTHR11003:SF291">
    <property type="entry name" value="IP11374P"/>
    <property type="match status" value="1"/>
</dbReference>
<dbReference type="GO" id="GO:0005737">
    <property type="term" value="C:cytoplasm"/>
    <property type="evidence" value="ECO:0007669"/>
    <property type="project" value="UniProtKB-ARBA"/>
</dbReference>
<dbReference type="GO" id="GO:0022841">
    <property type="term" value="F:potassium ion leak channel activity"/>
    <property type="evidence" value="ECO:0007669"/>
    <property type="project" value="TreeGrafter"/>
</dbReference>
<keyword evidence="13" id="KW-1185">Reference proteome</keyword>
<evidence type="ECO:0000259" key="11">
    <source>
        <dbReference type="Pfam" id="PF07885"/>
    </source>
</evidence>
<evidence type="ECO:0000256" key="6">
    <source>
        <dbReference type="ARBA" id="ARBA00023136"/>
    </source>
</evidence>
<accession>A0AAD7UQ28</accession>
<feature type="domain" description="Potassium channel" evidence="11">
    <location>
        <begin position="178"/>
        <end position="248"/>
    </location>
</feature>
<feature type="transmembrane region" description="Helical" evidence="10">
    <location>
        <begin position="167"/>
        <end position="187"/>
    </location>
</feature>
<comment type="subcellular location">
    <subcellularLocation>
        <location evidence="1">Membrane</location>
        <topology evidence="1">Multi-pass membrane protein</topology>
    </subcellularLocation>
</comment>
<feature type="domain" description="Potassium channel" evidence="11">
    <location>
        <begin position="86"/>
        <end position="157"/>
    </location>
</feature>
<comment type="caution">
    <text evidence="12">The sequence shown here is derived from an EMBL/GenBank/DDBJ whole genome shotgun (WGS) entry which is preliminary data.</text>
</comment>
<dbReference type="InterPro" id="IPR003280">
    <property type="entry name" value="2pore_dom_K_chnl"/>
</dbReference>
<dbReference type="InterPro" id="IPR013099">
    <property type="entry name" value="K_chnl_dom"/>
</dbReference>
<keyword evidence="6 10" id="KW-0472">Membrane</keyword>
<evidence type="ECO:0000256" key="2">
    <source>
        <dbReference type="ARBA" id="ARBA00022448"/>
    </source>
</evidence>
<dbReference type="Proteomes" id="UP001230188">
    <property type="component" value="Unassembled WGS sequence"/>
</dbReference>
<evidence type="ECO:0000256" key="4">
    <source>
        <dbReference type="ARBA" id="ARBA00022989"/>
    </source>
</evidence>
<evidence type="ECO:0000256" key="8">
    <source>
        <dbReference type="RuleBase" id="RU003857"/>
    </source>
</evidence>
<feature type="transmembrane region" description="Helical" evidence="10">
    <location>
        <begin position="133"/>
        <end position="155"/>
    </location>
</feature>
<feature type="region of interest" description="Disordered" evidence="9">
    <location>
        <begin position="1"/>
        <end position="34"/>
    </location>
</feature>
<evidence type="ECO:0000256" key="10">
    <source>
        <dbReference type="SAM" id="Phobius"/>
    </source>
</evidence>
<keyword evidence="5 8" id="KW-0406">Ion transport</keyword>
<keyword evidence="3 8" id="KW-0812">Transmembrane</keyword>
<dbReference type="GO" id="GO:0015271">
    <property type="term" value="F:outward rectifier potassium channel activity"/>
    <property type="evidence" value="ECO:0007669"/>
    <property type="project" value="TreeGrafter"/>
</dbReference>
<dbReference type="InterPro" id="IPR018247">
    <property type="entry name" value="EF_Hand_1_Ca_BS"/>
</dbReference>
<comment type="similarity">
    <text evidence="8">Belongs to the two pore domain potassium channel (TC 1.A.1.8) family.</text>
</comment>
<evidence type="ECO:0000256" key="9">
    <source>
        <dbReference type="SAM" id="MobiDB-lite"/>
    </source>
</evidence>
<dbReference type="Gene3D" id="1.10.287.70">
    <property type="match status" value="2"/>
</dbReference>
<proteinExistence type="inferred from homology"/>
<name>A0AAD7UQ28_9STRA</name>
<keyword evidence="7 8" id="KW-0407">Ion channel</keyword>